<gene>
    <name evidence="1" type="ORF">EDD76_10645</name>
</gene>
<keyword evidence="2" id="KW-1185">Reference proteome</keyword>
<reference evidence="1 2" key="1">
    <citation type="submission" date="2019-03" db="EMBL/GenBank/DDBJ databases">
        <title>Genomic Encyclopedia of Type Strains, Phase IV (KMG-IV): sequencing the most valuable type-strain genomes for metagenomic binning, comparative biology and taxonomic classification.</title>
        <authorList>
            <person name="Goeker M."/>
        </authorList>
    </citation>
    <scope>NUCLEOTIDE SEQUENCE [LARGE SCALE GENOMIC DNA]</scope>
    <source>
        <strain evidence="1 2">DSM 100556</strain>
    </source>
</reference>
<dbReference type="RefSeq" id="WP_051869323.1">
    <property type="nucleotide sequence ID" value="NZ_JPNB01000001.1"/>
</dbReference>
<dbReference type="SUPFAM" id="SSF55729">
    <property type="entry name" value="Acyl-CoA N-acyltransferases (Nat)"/>
    <property type="match status" value="1"/>
</dbReference>
<dbReference type="OrthoDB" id="9127144at2"/>
<dbReference type="Proteomes" id="UP000295718">
    <property type="component" value="Unassembled WGS sequence"/>
</dbReference>
<organism evidence="1 2">
    <name type="scientific">Kineothrix alysoides</name>
    <dbReference type="NCBI Taxonomy" id="1469948"/>
    <lineage>
        <taxon>Bacteria</taxon>
        <taxon>Bacillati</taxon>
        <taxon>Bacillota</taxon>
        <taxon>Clostridia</taxon>
        <taxon>Lachnospirales</taxon>
        <taxon>Lachnospiraceae</taxon>
        <taxon>Kineothrix</taxon>
    </lineage>
</organism>
<dbReference type="EMBL" id="SLUO01000006">
    <property type="protein sequence ID" value="TCL58392.1"/>
    <property type="molecule type" value="Genomic_DNA"/>
</dbReference>
<accession>A0A4R1QZG9</accession>
<evidence type="ECO:0000313" key="1">
    <source>
        <dbReference type="EMBL" id="TCL58392.1"/>
    </source>
</evidence>
<sequence>MINNKEDLVINKLTKEELISVYTTHSVRHFPADERKPVSSISRMTEAGRYVGYGLYREKDAELLCYAFFTVLPGCRNILLDYFAVMEQYRSEGIGSYFLERMKRSLTNCDGILIETENPDYAKDESERIIRNKRISFYEGNGAYFADIAAKIFGVHYKILFLPILQSPALETLLSDFDAIYRYMVPQEYYAAHIHISAS</sequence>
<protein>
    <recommendedName>
        <fullName evidence="3">Acetyltransferase (GNAT) family protein</fullName>
    </recommendedName>
</protein>
<evidence type="ECO:0008006" key="3">
    <source>
        <dbReference type="Google" id="ProtNLM"/>
    </source>
</evidence>
<dbReference type="AlphaFoldDB" id="A0A4R1QZG9"/>
<comment type="caution">
    <text evidence="1">The sequence shown here is derived from an EMBL/GenBank/DDBJ whole genome shotgun (WGS) entry which is preliminary data.</text>
</comment>
<dbReference type="InterPro" id="IPR016181">
    <property type="entry name" value="Acyl_CoA_acyltransferase"/>
</dbReference>
<name>A0A4R1QZG9_9FIRM</name>
<dbReference type="STRING" id="1469948.GCA_000732725_01445"/>
<dbReference type="Gene3D" id="3.40.630.30">
    <property type="match status" value="1"/>
</dbReference>
<evidence type="ECO:0000313" key="2">
    <source>
        <dbReference type="Proteomes" id="UP000295718"/>
    </source>
</evidence>
<proteinExistence type="predicted"/>